<dbReference type="CDD" id="cd04301">
    <property type="entry name" value="NAT_SF"/>
    <property type="match status" value="1"/>
</dbReference>
<dbReference type="InterPro" id="IPR000182">
    <property type="entry name" value="GNAT_dom"/>
</dbReference>
<evidence type="ECO:0000313" key="2">
    <source>
        <dbReference type="EMBL" id="NYI41924.1"/>
    </source>
</evidence>
<sequence>MSTQIAEPHPVVEVASVPELSVVHAEILSPSFPAHELMTLERLQDEVEHGDTSVRVVRDDEGNLAGAAIATWYLEARVLLIDYLALRPGQRGAGLGGALLSSSIEAWAEEHDPCIVIAEVEHPDHHDAHPQHGDPEARLRFYARQGARLLPLPYFTPGVGDGKPRTGGMMLAVLHAHPSLLGDDANEIDSEPIATVLHLQAGEEDTHDAARTELIAAAAANPTLPLLRADRPGDVPIGIPD</sequence>
<proteinExistence type="predicted"/>
<dbReference type="Pfam" id="PF00583">
    <property type="entry name" value="Acetyltransf_1"/>
    <property type="match status" value="1"/>
</dbReference>
<dbReference type="Proteomes" id="UP000547973">
    <property type="component" value="Unassembled WGS sequence"/>
</dbReference>
<name>A0A7Z0CIG8_9MICO</name>
<reference evidence="2 3" key="1">
    <citation type="submission" date="2020-07" db="EMBL/GenBank/DDBJ databases">
        <title>Sequencing the genomes of 1000 actinobacteria strains.</title>
        <authorList>
            <person name="Klenk H.-P."/>
        </authorList>
    </citation>
    <scope>NUCLEOTIDE SEQUENCE [LARGE SCALE GENOMIC DNA]</scope>
    <source>
        <strain evidence="2 3">DSM 19970</strain>
    </source>
</reference>
<dbReference type="InterPro" id="IPR016181">
    <property type="entry name" value="Acyl_CoA_acyltransferase"/>
</dbReference>
<keyword evidence="3" id="KW-1185">Reference proteome</keyword>
<dbReference type="PROSITE" id="PS51186">
    <property type="entry name" value="GNAT"/>
    <property type="match status" value="1"/>
</dbReference>
<dbReference type="OrthoDB" id="3729649at2"/>
<organism evidence="2 3">
    <name type="scientific">Demequina lutea</name>
    <dbReference type="NCBI Taxonomy" id="431489"/>
    <lineage>
        <taxon>Bacteria</taxon>
        <taxon>Bacillati</taxon>
        <taxon>Actinomycetota</taxon>
        <taxon>Actinomycetes</taxon>
        <taxon>Micrococcales</taxon>
        <taxon>Demequinaceae</taxon>
        <taxon>Demequina</taxon>
    </lineage>
</organism>
<dbReference type="Gene3D" id="3.40.630.30">
    <property type="match status" value="1"/>
</dbReference>
<comment type="caution">
    <text evidence="2">The sequence shown here is derived from an EMBL/GenBank/DDBJ whole genome shotgun (WGS) entry which is preliminary data.</text>
</comment>
<dbReference type="EMBL" id="JACBZO010000001">
    <property type="protein sequence ID" value="NYI41924.1"/>
    <property type="molecule type" value="Genomic_DNA"/>
</dbReference>
<accession>A0A7Z0CIG8</accession>
<dbReference type="AlphaFoldDB" id="A0A7Z0CIG8"/>
<feature type="domain" description="N-acetyltransferase" evidence="1">
    <location>
        <begin position="12"/>
        <end position="166"/>
    </location>
</feature>
<evidence type="ECO:0000259" key="1">
    <source>
        <dbReference type="PROSITE" id="PS51186"/>
    </source>
</evidence>
<dbReference type="RefSeq" id="WP_062076261.1">
    <property type="nucleotide sequence ID" value="NZ_BBRC01000024.1"/>
</dbReference>
<gene>
    <name evidence="2" type="ORF">BKA03_002043</name>
</gene>
<dbReference type="SUPFAM" id="SSF55729">
    <property type="entry name" value="Acyl-CoA N-acyltransferases (Nat)"/>
    <property type="match status" value="1"/>
</dbReference>
<evidence type="ECO:0000313" key="3">
    <source>
        <dbReference type="Proteomes" id="UP000547973"/>
    </source>
</evidence>
<dbReference type="GO" id="GO:0016747">
    <property type="term" value="F:acyltransferase activity, transferring groups other than amino-acyl groups"/>
    <property type="evidence" value="ECO:0007669"/>
    <property type="project" value="InterPro"/>
</dbReference>
<keyword evidence="2" id="KW-0808">Transferase</keyword>
<protein>
    <submittedName>
        <fullName evidence="2">GNAT superfamily N-acetyltransferase</fullName>
    </submittedName>
</protein>